<gene>
    <name evidence="2" type="ORF">EDC19_2658</name>
</gene>
<proteinExistence type="predicted"/>
<evidence type="ECO:0000313" key="3">
    <source>
        <dbReference type="Proteomes" id="UP000294545"/>
    </source>
</evidence>
<organism evidence="2 3">
    <name type="scientific">Natranaerovirga hydrolytica</name>
    <dbReference type="NCBI Taxonomy" id="680378"/>
    <lineage>
        <taxon>Bacteria</taxon>
        <taxon>Bacillati</taxon>
        <taxon>Bacillota</taxon>
        <taxon>Clostridia</taxon>
        <taxon>Lachnospirales</taxon>
        <taxon>Natranaerovirgaceae</taxon>
        <taxon>Natranaerovirga</taxon>
    </lineage>
</organism>
<keyword evidence="1" id="KW-0175">Coiled coil</keyword>
<evidence type="ECO:0000256" key="1">
    <source>
        <dbReference type="SAM" id="Coils"/>
    </source>
</evidence>
<feature type="coiled-coil region" evidence="1">
    <location>
        <begin position="19"/>
        <end position="74"/>
    </location>
</feature>
<dbReference type="EMBL" id="SMGQ01000017">
    <property type="protein sequence ID" value="TCK88011.1"/>
    <property type="molecule type" value="Genomic_DNA"/>
</dbReference>
<keyword evidence="3" id="KW-1185">Reference proteome</keyword>
<protein>
    <submittedName>
        <fullName evidence="2">Uncharacterized protein</fullName>
    </submittedName>
</protein>
<dbReference type="Proteomes" id="UP000294545">
    <property type="component" value="Unassembled WGS sequence"/>
</dbReference>
<accession>A0A4V2PZ06</accession>
<name>A0A4V2PZ06_9FIRM</name>
<evidence type="ECO:0000313" key="2">
    <source>
        <dbReference type="EMBL" id="TCK88011.1"/>
    </source>
</evidence>
<dbReference type="PROSITE" id="PS51257">
    <property type="entry name" value="PROKAR_LIPOPROTEIN"/>
    <property type="match status" value="1"/>
</dbReference>
<dbReference type="RefSeq" id="WP_132283316.1">
    <property type="nucleotide sequence ID" value="NZ_SMGQ01000017.1"/>
</dbReference>
<sequence length="240" mass="28352">MKKIMIVGILMISMLFYGCDTQEDNTNDNTDQMNELEAQIEALEDQINILEEENETLQNQIEEREDQEDKEDQDDETLIQIALKTVNWIKEKEMDKIAEIAHPEEGITFSPYAYLDLDEDIVLESDELTEIFESEEVYTWGVFDGKGNPIEKTFGEYYERFIYDEDFANPHMIGNNVQISTGNTINNIEEAYPEGEFIEFHFEGFEEDYFGMDWRSLRLVFEEYEGEMYLRAIVHDEWTI</sequence>
<comment type="caution">
    <text evidence="2">The sequence shown here is derived from an EMBL/GenBank/DDBJ whole genome shotgun (WGS) entry which is preliminary data.</text>
</comment>
<dbReference type="AlphaFoldDB" id="A0A4V2PZ06"/>
<dbReference type="OrthoDB" id="1267107at2"/>
<reference evidence="2 3" key="1">
    <citation type="submission" date="2019-03" db="EMBL/GenBank/DDBJ databases">
        <title>Genomic Encyclopedia of Type Strains, Phase IV (KMG-IV): sequencing the most valuable type-strain genomes for metagenomic binning, comparative biology and taxonomic classification.</title>
        <authorList>
            <person name="Goeker M."/>
        </authorList>
    </citation>
    <scope>NUCLEOTIDE SEQUENCE [LARGE SCALE GENOMIC DNA]</scope>
    <source>
        <strain evidence="2 3">DSM 24176</strain>
    </source>
</reference>